<reference evidence="2 3" key="1">
    <citation type="journal article" date="2008" name="Int. J. Syst. Evol. Microbiol.">
        <title>Bizionia argentinensis sp. nov., isolated from surface marine water in Antarctica.</title>
        <authorList>
            <person name="Bercovich A."/>
            <person name="Vazquez S.C."/>
            <person name="Yankilevich P."/>
            <person name="Coria S.H."/>
            <person name="Foti M."/>
            <person name="Hernandez E."/>
            <person name="Vidal A."/>
            <person name="Ruberto L."/>
            <person name="Melo C."/>
            <person name="Marenssi S."/>
            <person name="Criscuolo M."/>
            <person name="Memoli M."/>
            <person name="Arguelles M."/>
            <person name="Mac Cormack W.P."/>
        </authorList>
    </citation>
    <scope>NUCLEOTIDE SEQUENCE [LARGE SCALE GENOMIC DNA]</scope>
    <source>
        <strain evidence="2 3">JUB59</strain>
    </source>
</reference>
<proteinExistence type="predicted"/>
<dbReference type="EMBL" id="AFXZ01000004">
    <property type="protein sequence ID" value="EGV44600.1"/>
    <property type="molecule type" value="Genomic_DNA"/>
</dbReference>
<feature type="transmembrane region" description="Helical" evidence="1">
    <location>
        <begin position="132"/>
        <end position="153"/>
    </location>
</feature>
<evidence type="ECO:0000256" key="1">
    <source>
        <dbReference type="SAM" id="Phobius"/>
    </source>
</evidence>
<keyword evidence="1" id="KW-0472">Membrane</keyword>
<evidence type="ECO:0000313" key="2">
    <source>
        <dbReference type="EMBL" id="EGV44600.1"/>
    </source>
</evidence>
<accession>G2EAE2</accession>
<evidence type="ECO:0000313" key="3">
    <source>
        <dbReference type="Proteomes" id="UP000003730"/>
    </source>
</evidence>
<feature type="transmembrane region" description="Helical" evidence="1">
    <location>
        <begin position="106"/>
        <end position="126"/>
    </location>
</feature>
<dbReference type="RefSeq" id="WP_008635026.1">
    <property type="nucleotide sequence ID" value="NZ_AFXZ01000004.1"/>
</dbReference>
<dbReference type="Proteomes" id="UP000003730">
    <property type="component" value="Unassembled WGS sequence"/>
</dbReference>
<organism evidence="2 3">
    <name type="scientific">Bizionia argentinensis JUB59</name>
    <dbReference type="NCBI Taxonomy" id="1046627"/>
    <lineage>
        <taxon>Bacteria</taxon>
        <taxon>Pseudomonadati</taxon>
        <taxon>Bacteroidota</taxon>
        <taxon>Flavobacteriia</taxon>
        <taxon>Flavobacteriales</taxon>
        <taxon>Flavobacteriaceae</taxon>
        <taxon>Bizionia</taxon>
    </lineage>
</organism>
<keyword evidence="1" id="KW-1133">Transmembrane helix</keyword>
<keyword evidence="3" id="KW-1185">Reference proteome</keyword>
<gene>
    <name evidence="2" type="ORF">BZARG_2834</name>
</gene>
<keyword evidence="1" id="KW-0812">Transmembrane</keyword>
<dbReference type="eggNOG" id="ENOG5032W3G">
    <property type="taxonomic scope" value="Bacteria"/>
</dbReference>
<comment type="caution">
    <text evidence="2">The sequence shown here is derived from an EMBL/GenBank/DDBJ whole genome shotgun (WGS) entry which is preliminary data.</text>
</comment>
<name>G2EAE2_9FLAO</name>
<dbReference type="OrthoDB" id="1444224at2"/>
<sequence>MAGIENMNEFLKNLMIDNILNTKKTNYSSNLNEENLTQKIGGIFEKNDSSFVGKFTSQNEFEIYDKWTFIKWYVPNFKRRTAYLIGEILESGKGTLIKLNMKPNPVISIFPILTILIGVITLIVAYSNNETLIFGLIIIVVGILFYLSGMFLINRLRNNFEKHLDLQKV</sequence>
<protein>
    <submittedName>
        <fullName evidence="2">Uncharacterized protein</fullName>
    </submittedName>
</protein>
<dbReference type="AlphaFoldDB" id="G2EAE2"/>